<organism evidence="15 16">
    <name type="scientific">Oceanobacillus jeddahense</name>
    <dbReference type="NCBI Taxonomy" id="1462527"/>
    <lineage>
        <taxon>Bacteria</taxon>
        <taxon>Bacillati</taxon>
        <taxon>Bacillota</taxon>
        <taxon>Bacilli</taxon>
        <taxon>Bacillales</taxon>
        <taxon>Bacillaceae</taxon>
        <taxon>Oceanobacillus</taxon>
    </lineage>
</organism>
<keyword evidence="3" id="KW-0813">Transport</keyword>
<sequence length="489" mass="53588">MQGMDWLVIALFFILMVLIGVWSYRRIRGSGDFYTAGGKLPWWLSGISHHVSGYSGAVFTGYAAIAYTNGFTIYVWWALVIAVAVIIGAHLIAPKWANLRINYNVESPTEYLSIRYNLFTQQLMAWSGVILKLFDVGAKWAAIGILLNIFTGLPLIYGVLISGVVSLIYITIGGLWADVWTDFAQFLIQVVAAVIMFLVVMNMMGGVSSLAGIWSELPATHSQWFSEPYTLTYVLVYFFVVFLSYNGGTWNLAARYISSPSSRAAKKGAYLSGILYLIFPLIMFFPMWAAPLIIPGIEDPSQSYGLLAMELLPAGLVGLVLAGLFAATMSMTSSDANTISAVITRDILPNLSDKFKNLTQKQGLRIGRITTFVFTFLTLLIGIQNERFGGVIGLIIEWFGALIGPISVPMILGLLPAFKHSNEKAAISSVFAGLLTFIITKIITVPLSISVGAPVIVSLIVFIGLGFVNRNKPIRSEVEELVKQVNKKD</sequence>
<keyword evidence="6" id="KW-0769">Symport</keyword>
<protein>
    <submittedName>
        <fullName evidence="15">Na+:solute symporter</fullName>
    </submittedName>
</protein>
<feature type="transmembrane region" description="Helical" evidence="14">
    <location>
        <begin position="155"/>
        <end position="177"/>
    </location>
</feature>
<keyword evidence="4" id="KW-1003">Cell membrane</keyword>
<evidence type="ECO:0000256" key="9">
    <source>
        <dbReference type="ARBA" id="ARBA00023065"/>
    </source>
</evidence>
<gene>
    <name evidence="15" type="ORF">NP439_21020</name>
</gene>
<evidence type="ECO:0000256" key="12">
    <source>
        <dbReference type="ARBA" id="ARBA00033708"/>
    </source>
</evidence>
<evidence type="ECO:0000256" key="2">
    <source>
        <dbReference type="ARBA" id="ARBA00006434"/>
    </source>
</evidence>
<keyword evidence="11" id="KW-0739">Sodium transport</keyword>
<feature type="transmembrane region" description="Helical" evidence="14">
    <location>
        <begin position="234"/>
        <end position="253"/>
    </location>
</feature>
<evidence type="ECO:0000313" key="15">
    <source>
        <dbReference type="EMBL" id="UUI02493.1"/>
    </source>
</evidence>
<keyword evidence="9" id="KW-0406">Ion transport</keyword>
<dbReference type="InterPro" id="IPR050277">
    <property type="entry name" value="Sodium:Solute_Symporter"/>
</dbReference>
<dbReference type="EMBL" id="CP101914">
    <property type="protein sequence ID" value="UUI02493.1"/>
    <property type="molecule type" value="Genomic_DNA"/>
</dbReference>
<evidence type="ECO:0000256" key="7">
    <source>
        <dbReference type="ARBA" id="ARBA00022989"/>
    </source>
</evidence>
<keyword evidence="7 14" id="KW-1133">Transmembrane helix</keyword>
<dbReference type="InterPro" id="IPR038377">
    <property type="entry name" value="Na/Glc_symporter_sf"/>
</dbReference>
<feature type="transmembrane region" description="Helical" evidence="14">
    <location>
        <begin position="73"/>
        <end position="93"/>
    </location>
</feature>
<keyword evidence="8" id="KW-0915">Sodium</keyword>
<dbReference type="PROSITE" id="PS50283">
    <property type="entry name" value="NA_SOLUT_SYMP_3"/>
    <property type="match status" value="1"/>
</dbReference>
<keyword evidence="16" id="KW-1185">Reference proteome</keyword>
<evidence type="ECO:0000256" key="5">
    <source>
        <dbReference type="ARBA" id="ARBA00022692"/>
    </source>
</evidence>
<dbReference type="PANTHER" id="PTHR48086:SF3">
    <property type="entry name" value="SODIUM_PROLINE SYMPORTER"/>
    <property type="match status" value="1"/>
</dbReference>
<comment type="catalytic activity">
    <reaction evidence="12">
        <text>L-proline(in) + Na(+)(in) = L-proline(out) + Na(+)(out)</text>
        <dbReference type="Rhea" id="RHEA:28967"/>
        <dbReference type="ChEBI" id="CHEBI:29101"/>
        <dbReference type="ChEBI" id="CHEBI:60039"/>
    </reaction>
</comment>
<evidence type="ECO:0000256" key="10">
    <source>
        <dbReference type="ARBA" id="ARBA00023136"/>
    </source>
</evidence>
<evidence type="ECO:0000256" key="4">
    <source>
        <dbReference type="ARBA" id="ARBA00022475"/>
    </source>
</evidence>
<feature type="transmembrane region" description="Helical" evidence="14">
    <location>
        <begin position="449"/>
        <end position="468"/>
    </location>
</feature>
<evidence type="ECO:0000256" key="3">
    <source>
        <dbReference type="ARBA" id="ARBA00022448"/>
    </source>
</evidence>
<proteinExistence type="inferred from homology"/>
<name>A0ABY5JQA8_9BACI</name>
<dbReference type="Proteomes" id="UP001059773">
    <property type="component" value="Chromosome"/>
</dbReference>
<comment type="subcellular location">
    <subcellularLocation>
        <location evidence="1">Cell membrane</location>
        <topology evidence="1">Multi-pass membrane protein</topology>
    </subcellularLocation>
</comment>
<evidence type="ECO:0000256" key="14">
    <source>
        <dbReference type="SAM" id="Phobius"/>
    </source>
</evidence>
<feature type="transmembrane region" description="Helical" evidence="14">
    <location>
        <begin position="123"/>
        <end position="149"/>
    </location>
</feature>
<evidence type="ECO:0000256" key="13">
    <source>
        <dbReference type="RuleBase" id="RU362091"/>
    </source>
</evidence>
<dbReference type="CDD" id="cd11477">
    <property type="entry name" value="SLC5sbd_u1"/>
    <property type="match status" value="1"/>
</dbReference>
<reference evidence="15" key="1">
    <citation type="submission" date="2022-07" db="EMBL/GenBank/DDBJ databases">
        <title>FELIX.</title>
        <authorList>
            <person name="Wan K.H."/>
            <person name="Park S."/>
            <person name="Lawrence Q."/>
            <person name="Eichenberger J.P."/>
            <person name="Booth B.W."/>
            <person name="Piaggio A.J."/>
            <person name="Chandler J.C."/>
            <person name="Franklin A.B."/>
            <person name="Celniker S.E."/>
        </authorList>
    </citation>
    <scope>NUCLEOTIDE SEQUENCE</scope>
    <source>
        <strain evidence="15">QA-1986 374</strain>
    </source>
</reference>
<feature type="transmembrane region" description="Helical" evidence="14">
    <location>
        <begin position="366"/>
        <end position="383"/>
    </location>
</feature>
<feature type="transmembrane region" description="Helical" evidence="14">
    <location>
        <begin position="186"/>
        <end position="214"/>
    </location>
</feature>
<evidence type="ECO:0000256" key="1">
    <source>
        <dbReference type="ARBA" id="ARBA00004651"/>
    </source>
</evidence>
<feature type="transmembrane region" description="Helical" evidence="14">
    <location>
        <begin position="306"/>
        <end position="327"/>
    </location>
</feature>
<dbReference type="Gene3D" id="1.20.1730.10">
    <property type="entry name" value="Sodium/glucose cotransporter"/>
    <property type="match status" value="1"/>
</dbReference>
<dbReference type="InterPro" id="IPR001734">
    <property type="entry name" value="Na/solute_symporter"/>
</dbReference>
<evidence type="ECO:0000256" key="8">
    <source>
        <dbReference type="ARBA" id="ARBA00023053"/>
    </source>
</evidence>
<evidence type="ECO:0000256" key="11">
    <source>
        <dbReference type="ARBA" id="ARBA00023201"/>
    </source>
</evidence>
<keyword evidence="5 14" id="KW-0812">Transmembrane</keyword>
<dbReference type="RefSeq" id="WP_256707731.1">
    <property type="nucleotide sequence ID" value="NZ_CP101914.1"/>
</dbReference>
<evidence type="ECO:0000256" key="6">
    <source>
        <dbReference type="ARBA" id="ARBA00022847"/>
    </source>
</evidence>
<feature type="transmembrane region" description="Helical" evidence="14">
    <location>
        <begin position="6"/>
        <end position="24"/>
    </location>
</feature>
<dbReference type="Pfam" id="PF00474">
    <property type="entry name" value="SSF"/>
    <property type="match status" value="1"/>
</dbReference>
<feature type="transmembrane region" description="Helical" evidence="14">
    <location>
        <begin position="395"/>
        <end position="418"/>
    </location>
</feature>
<feature type="transmembrane region" description="Helical" evidence="14">
    <location>
        <begin position="425"/>
        <end position="443"/>
    </location>
</feature>
<feature type="transmembrane region" description="Helical" evidence="14">
    <location>
        <begin position="274"/>
        <end position="294"/>
    </location>
</feature>
<dbReference type="PANTHER" id="PTHR48086">
    <property type="entry name" value="SODIUM/PROLINE SYMPORTER-RELATED"/>
    <property type="match status" value="1"/>
</dbReference>
<keyword evidence="10 14" id="KW-0472">Membrane</keyword>
<evidence type="ECO:0000313" key="16">
    <source>
        <dbReference type="Proteomes" id="UP001059773"/>
    </source>
</evidence>
<comment type="similarity">
    <text evidence="2 13">Belongs to the sodium:solute symporter (SSF) (TC 2.A.21) family.</text>
</comment>
<accession>A0ABY5JQA8</accession>